<feature type="compositionally biased region" description="Polar residues" evidence="8">
    <location>
        <begin position="9"/>
        <end position="27"/>
    </location>
</feature>
<evidence type="ECO:0000256" key="3">
    <source>
        <dbReference type="ARBA" id="ARBA00022679"/>
    </source>
</evidence>
<protein>
    <recommendedName>
        <fullName evidence="1">non-specific serine/threonine protein kinase</fullName>
        <ecNumber evidence="1">2.7.11.1</ecNumber>
    </recommendedName>
</protein>
<accession>A0A8B8FWY4</accession>
<dbReference type="PROSITE" id="PS00107">
    <property type="entry name" value="PROTEIN_KINASE_ATP"/>
    <property type="match status" value="1"/>
</dbReference>
<dbReference type="OrthoDB" id="10020333at2759"/>
<keyword evidence="3" id="KW-0808">Transferase</keyword>
<dbReference type="SMART" id="SM00220">
    <property type="entry name" value="S_TKc"/>
    <property type="match status" value="1"/>
</dbReference>
<evidence type="ECO:0000256" key="6">
    <source>
        <dbReference type="ARBA" id="ARBA00022840"/>
    </source>
</evidence>
<keyword evidence="2" id="KW-0723">Serine/threonine-protein kinase</keyword>
<name>A0A8B8FWY4_9HEMI</name>
<dbReference type="GO" id="GO:0004674">
    <property type="term" value="F:protein serine/threonine kinase activity"/>
    <property type="evidence" value="ECO:0007669"/>
    <property type="project" value="UniProtKB-KW"/>
</dbReference>
<dbReference type="InterPro" id="IPR008271">
    <property type="entry name" value="Ser/Thr_kinase_AS"/>
</dbReference>
<dbReference type="AlphaFoldDB" id="A0A8B8FWY4"/>
<dbReference type="GO" id="GO:0005524">
    <property type="term" value="F:ATP binding"/>
    <property type="evidence" value="ECO:0007669"/>
    <property type="project" value="UniProtKB-UniRule"/>
</dbReference>
<dbReference type="GO" id="GO:0044773">
    <property type="term" value="P:mitotic DNA damage checkpoint signaling"/>
    <property type="evidence" value="ECO:0007669"/>
    <property type="project" value="TreeGrafter"/>
</dbReference>
<dbReference type="Gene3D" id="3.30.200.20">
    <property type="entry name" value="Phosphorylase Kinase, domain 1"/>
    <property type="match status" value="1"/>
</dbReference>
<dbReference type="EC" id="2.7.11.1" evidence="1"/>
<dbReference type="PANTHER" id="PTHR44167">
    <property type="entry name" value="OVARIAN-SPECIFIC SERINE/THREONINE-PROTEIN KINASE LOK-RELATED"/>
    <property type="match status" value="1"/>
</dbReference>
<evidence type="ECO:0000313" key="10">
    <source>
        <dbReference type="Proteomes" id="UP000694846"/>
    </source>
</evidence>
<dbReference type="PROSITE" id="PS50011">
    <property type="entry name" value="PROTEIN_KINASE_DOM"/>
    <property type="match status" value="1"/>
</dbReference>
<dbReference type="PANTHER" id="PTHR44167:SF23">
    <property type="entry name" value="CDC7 KINASE, ISOFORM A-RELATED"/>
    <property type="match status" value="1"/>
</dbReference>
<dbReference type="GO" id="GO:0005634">
    <property type="term" value="C:nucleus"/>
    <property type="evidence" value="ECO:0007669"/>
    <property type="project" value="TreeGrafter"/>
</dbReference>
<evidence type="ECO:0000256" key="1">
    <source>
        <dbReference type="ARBA" id="ARBA00012513"/>
    </source>
</evidence>
<feature type="binding site" evidence="7">
    <location>
        <position position="74"/>
    </location>
    <ligand>
        <name>ATP</name>
        <dbReference type="ChEBI" id="CHEBI:30616"/>
    </ligand>
</feature>
<feature type="region of interest" description="Disordered" evidence="8">
    <location>
        <begin position="1"/>
        <end position="32"/>
    </location>
</feature>
<keyword evidence="10" id="KW-1185">Reference proteome</keyword>
<dbReference type="PROSITE" id="PS00108">
    <property type="entry name" value="PROTEIN_KINASE_ST"/>
    <property type="match status" value="1"/>
</dbReference>
<keyword evidence="6 7" id="KW-0067">ATP-binding</keyword>
<evidence type="ECO:0000256" key="4">
    <source>
        <dbReference type="ARBA" id="ARBA00022741"/>
    </source>
</evidence>
<evidence type="ECO:0000313" key="11">
    <source>
        <dbReference type="RefSeq" id="XP_025415489.1"/>
    </source>
</evidence>
<dbReference type="InterPro" id="IPR000719">
    <property type="entry name" value="Prot_kinase_dom"/>
</dbReference>
<evidence type="ECO:0000256" key="8">
    <source>
        <dbReference type="SAM" id="MobiDB-lite"/>
    </source>
</evidence>
<dbReference type="GeneID" id="112687142"/>
<reference evidence="11" key="1">
    <citation type="submission" date="2025-08" db="UniProtKB">
        <authorList>
            <consortium name="RefSeq"/>
        </authorList>
    </citation>
    <scope>IDENTIFICATION</scope>
    <source>
        <tissue evidence="11">Whole body</tissue>
    </source>
</reference>
<keyword evidence="4 7" id="KW-0547">Nucleotide-binding</keyword>
<dbReference type="RefSeq" id="XP_025415489.1">
    <property type="nucleotide sequence ID" value="XM_025559704.1"/>
</dbReference>
<dbReference type="Proteomes" id="UP000694846">
    <property type="component" value="Unplaced"/>
</dbReference>
<evidence type="ECO:0000256" key="7">
    <source>
        <dbReference type="PROSITE-ProRule" id="PRU10141"/>
    </source>
</evidence>
<keyword evidence="5" id="KW-0418">Kinase</keyword>
<proteinExistence type="predicted"/>
<sequence length="517" mass="57804">MAAIPEMQVVSSSNINTSPTLQTSSKPKTPLKDESFRKLRETFVIQGKIGAGTFSKVYLAYARGDVKKKQYAVKHIKQTTHPEKLRYEIFCLLKIGGQDNVMGLVTSFRIGSSVCLIMPYIKHDHPLTYLCSMDVNELRLYIKNLLIALKRIHSFDIVHRDVKPSNFLYNRLSSTFMLTDFGLAHPSINPTRHKQINVLPNKSDTSCKQKSTSCDLNVNYKRSSSVGTICLNSGQKRILQNIADGTNSASKGCNLRKRTKLMMPKVPLSKENSPIKKQIEVPKNNSSCNSSAMNNLLNDKNSFAVPKVPRLTCDCVGKLKVCNICIKRPEMKAPRAGTPGFRAPEVLLKYKYQNTALDIWSVGVIMLEAMSRCYPFFSAENDSTCLAEMITVFGDRAIKNVAKMLGRNVICEVQKPPQDLRAICRLLCHRSSVKASNPTAVSSSNGLEICHTCMKPIQLSGCEVFSESCSCYLNAIDDFPYPAYDLLKKLLCLNPVTRITADVALKHSFFKMDEKKN</sequence>
<feature type="domain" description="Protein kinase" evidence="9">
    <location>
        <begin position="43"/>
        <end position="510"/>
    </location>
</feature>
<dbReference type="InterPro" id="IPR011009">
    <property type="entry name" value="Kinase-like_dom_sf"/>
</dbReference>
<dbReference type="Gene3D" id="1.10.510.10">
    <property type="entry name" value="Transferase(Phosphotransferase) domain 1"/>
    <property type="match status" value="2"/>
</dbReference>
<dbReference type="InterPro" id="IPR017441">
    <property type="entry name" value="Protein_kinase_ATP_BS"/>
</dbReference>
<organism evidence="10 11">
    <name type="scientific">Sipha flava</name>
    <name type="common">yellow sugarcane aphid</name>
    <dbReference type="NCBI Taxonomy" id="143950"/>
    <lineage>
        <taxon>Eukaryota</taxon>
        <taxon>Metazoa</taxon>
        <taxon>Ecdysozoa</taxon>
        <taxon>Arthropoda</taxon>
        <taxon>Hexapoda</taxon>
        <taxon>Insecta</taxon>
        <taxon>Pterygota</taxon>
        <taxon>Neoptera</taxon>
        <taxon>Paraneoptera</taxon>
        <taxon>Hemiptera</taxon>
        <taxon>Sternorrhyncha</taxon>
        <taxon>Aphidomorpha</taxon>
        <taxon>Aphidoidea</taxon>
        <taxon>Aphididae</taxon>
        <taxon>Sipha</taxon>
    </lineage>
</organism>
<dbReference type="SUPFAM" id="SSF56112">
    <property type="entry name" value="Protein kinase-like (PK-like)"/>
    <property type="match status" value="1"/>
</dbReference>
<gene>
    <name evidence="11" type="primary">LOC112687142</name>
</gene>
<evidence type="ECO:0000256" key="2">
    <source>
        <dbReference type="ARBA" id="ARBA00022527"/>
    </source>
</evidence>
<evidence type="ECO:0000256" key="5">
    <source>
        <dbReference type="ARBA" id="ARBA00022777"/>
    </source>
</evidence>
<dbReference type="Pfam" id="PF00069">
    <property type="entry name" value="Pkinase"/>
    <property type="match status" value="2"/>
</dbReference>
<evidence type="ECO:0000259" key="9">
    <source>
        <dbReference type="PROSITE" id="PS50011"/>
    </source>
</evidence>